<proteinExistence type="predicted"/>
<name>A0A5B7CMZ3_PORTR</name>
<reference evidence="2 3" key="1">
    <citation type="submission" date="2019-05" db="EMBL/GenBank/DDBJ databases">
        <title>Another draft genome of Portunus trituberculatus and its Hox gene families provides insights of decapod evolution.</title>
        <authorList>
            <person name="Jeong J.-H."/>
            <person name="Song I."/>
            <person name="Kim S."/>
            <person name="Choi T."/>
            <person name="Kim D."/>
            <person name="Ryu S."/>
            <person name="Kim W."/>
        </authorList>
    </citation>
    <scope>NUCLEOTIDE SEQUENCE [LARGE SCALE GENOMIC DNA]</scope>
    <source>
        <tissue evidence="2">Muscle</tissue>
    </source>
</reference>
<sequence>MHIVSHALTWYASRASPVRHHEQRPQPPMQAARSVKAWREGLMDESVWPGSRDTYAIVTQQFHDYRTFSNENIGVIILVLLRWGACRQAIRETDCRECKARGSLSHRGRRRAGEGCKTKTHESCPGWRA</sequence>
<feature type="compositionally biased region" description="Basic and acidic residues" evidence="1">
    <location>
        <begin position="111"/>
        <end position="122"/>
    </location>
</feature>
<evidence type="ECO:0000256" key="1">
    <source>
        <dbReference type="SAM" id="MobiDB-lite"/>
    </source>
</evidence>
<protein>
    <submittedName>
        <fullName evidence="2">Uncharacterized protein</fullName>
    </submittedName>
</protein>
<comment type="caution">
    <text evidence="2">The sequence shown here is derived from an EMBL/GenBank/DDBJ whole genome shotgun (WGS) entry which is preliminary data.</text>
</comment>
<accession>A0A5B7CMZ3</accession>
<organism evidence="2 3">
    <name type="scientific">Portunus trituberculatus</name>
    <name type="common">Swimming crab</name>
    <name type="synonym">Neptunus trituberculatus</name>
    <dbReference type="NCBI Taxonomy" id="210409"/>
    <lineage>
        <taxon>Eukaryota</taxon>
        <taxon>Metazoa</taxon>
        <taxon>Ecdysozoa</taxon>
        <taxon>Arthropoda</taxon>
        <taxon>Crustacea</taxon>
        <taxon>Multicrustacea</taxon>
        <taxon>Malacostraca</taxon>
        <taxon>Eumalacostraca</taxon>
        <taxon>Eucarida</taxon>
        <taxon>Decapoda</taxon>
        <taxon>Pleocyemata</taxon>
        <taxon>Brachyura</taxon>
        <taxon>Eubrachyura</taxon>
        <taxon>Portunoidea</taxon>
        <taxon>Portunidae</taxon>
        <taxon>Portuninae</taxon>
        <taxon>Portunus</taxon>
    </lineage>
</organism>
<keyword evidence="3" id="KW-1185">Reference proteome</keyword>
<dbReference type="EMBL" id="VSRR010000116">
    <property type="protein sequence ID" value="MPC10418.1"/>
    <property type="molecule type" value="Genomic_DNA"/>
</dbReference>
<dbReference type="Proteomes" id="UP000324222">
    <property type="component" value="Unassembled WGS sequence"/>
</dbReference>
<gene>
    <name evidence="2" type="ORF">E2C01_003052</name>
</gene>
<evidence type="ECO:0000313" key="3">
    <source>
        <dbReference type="Proteomes" id="UP000324222"/>
    </source>
</evidence>
<dbReference type="AlphaFoldDB" id="A0A5B7CMZ3"/>
<evidence type="ECO:0000313" key="2">
    <source>
        <dbReference type="EMBL" id="MPC10418.1"/>
    </source>
</evidence>
<feature type="region of interest" description="Disordered" evidence="1">
    <location>
        <begin position="109"/>
        <end position="129"/>
    </location>
</feature>